<dbReference type="Pfam" id="PF00990">
    <property type="entry name" value="GGDEF"/>
    <property type="match status" value="1"/>
</dbReference>
<dbReference type="InterPro" id="IPR043128">
    <property type="entry name" value="Rev_trsase/Diguanyl_cyclase"/>
</dbReference>
<evidence type="ECO:0000259" key="3">
    <source>
        <dbReference type="PROSITE" id="PS50887"/>
    </source>
</evidence>
<dbReference type="Proteomes" id="UP001168640">
    <property type="component" value="Unassembled WGS sequence"/>
</dbReference>
<dbReference type="Pfam" id="PF08447">
    <property type="entry name" value="PAS_3"/>
    <property type="match status" value="1"/>
</dbReference>
<evidence type="ECO:0000313" key="4">
    <source>
        <dbReference type="EMBL" id="MDO3721560.1"/>
    </source>
</evidence>
<dbReference type="EMBL" id="JAUMIS010000001">
    <property type="protein sequence ID" value="MDO3721560.1"/>
    <property type="molecule type" value="Genomic_DNA"/>
</dbReference>
<dbReference type="SUPFAM" id="SSF55073">
    <property type="entry name" value="Nucleotide cyclase"/>
    <property type="match status" value="1"/>
</dbReference>
<dbReference type="InterPro" id="IPR003018">
    <property type="entry name" value="GAF"/>
</dbReference>
<dbReference type="Gene3D" id="3.30.70.270">
    <property type="match status" value="1"/>
</dbReference>
<comment type="caution">
    <text evidence="4">The sequence shown here is derived from an EMBL/GenBank/DDBJ whole genome shotgun (WGS) entry which is preliminary data.</text>
</comment>
<reference evidence="4" key="1">
    <citation type="submission" date="2023-07" db="EMBL/GenBank/DDBJ databases">
        <title>Marinobacter sp. chi1 genome sequencing and assembly.</title>
        <authorList>
            <person name="Park S."/>
        </authorList>
    </citation>
    <scope>NUCLEOTIDE SEQUENCE</scope>
    <source>
        <strain evidence="4">Chi1</strain>
    </source>
</reference>
<dbReference type="PANTHER" id="PTHR45138">
    <property type="entry name" value="REGULATORY COMPONENTS OF SENSORY TRANSDUCTION SYSTEM"/>
    <property type="match status" value="1"/>
</dbReference>
<gene>
    <name evidence="4" type="ORF">QVZ43_07470</name>
</gene>
<dbReference type="SUPFAM" id="SSF55781">
    <property type="entry name" value="GAF domain-like"/>
    <property type="match status" value="1"/>
</dbReference>
<name>A0ABT8W008_9GAMM</name>
<organism evidence="4 5">
    <name type="scientific">Marinobacter suaedae</name>
    <dbReference type="NCBI Taxonomy" id="3057675"/>
    <lineage>
        <taxon>Bacteria</taxon>
        <taxon>Pseudomonadati</taxon>
        <taxon>Pseudomonadota</taxon>
        <taxon>Gammaproteobacteria</taxon>
        <taxon>Pseudomonadales</taxon>
        <taxon>Marinobacteraceae</taxon>
        <taxon>Marinobacter</taxon>
    </lineage>
</organism>
<proteinExistence type="predicted"/>
<keyword evidence="5" id="KW-1185">Reference proteome</keyword>
<keyword evidence="4" id="KW-0808">Transferase</keyword>
<evidence type="ECO:0000313" key="5">
    <source>
        <dbReference type="Proteomes" id="UP001168640"/>
    </source>
</evidence>
<dbReference type="InterPro" id="IPR029016">
    <property type="entry name" value="GAF-like_dom_sf"/>
</dbReference>
<dbReference type="InterPro" id="IPR050469">
    <property type="entry name" value="Diguanylate_Cyclase"/>
</dbReference>
<dbReference type="RefSeq" id="WP_302909424.1">
    <property type="nucleotide sequence ID" value="NZ_JAUMIS010000001.1"/>
</dbReference>
<dbReference type="InterPro" id="IPR013655">
    <property type="entry name" value="PAS_fold_3"/>
</dbReference>
<dbReference type="Gene3D" id="3.30.450.20">
    <property type="entry name" value="PAS domain"/>
    <property type="match status" value="1"/>
</dbReference>
<keyword evidence="4" id="KW-0548">Nucleotidyltransferase</keyword>
<dbReference type="InterPro" id="IPR029787">
    <property type="entry name" value="Nucleotide_cyclase"/>
</dbReference>
<dbReference type="CDD" id="cd01949">
    <property type="entry name" value="GGDEF"/>
    <property type="match status" value="1"/>
</dbReference>
<dbReference type="EC" id="2.7.7.65" evidence="1"/>
<protein>
    <recommendedName>
        <fullName evidence="1">diguanylate cyclase</fullName>
        <ecNumber evidence="1">2.7.7.65</ecNumber>
    </recommendedName>
</protein>
<feature type="domain" description="GGDEF" evidence="3">
    <location>
        <begin position="361"/>
        <end position="497"/>
    </location>
</feature>
<dbReference type="PROSITE" id="PS50887">
    <property type="entry name" value="GGDEF"/>
    <property type="match status" value="1"/>
</dbReference>
<dbReference type="SMART" id="SM00065">
    <property type="entry name" value="GAF"/>
    <property type="match status" value="1"/>
</dbReference>
<accession>A0ABT8W008</accession>
<dbReference type="SMART" id="SM00267">
    <property type="entry name" value="GGDEF"/>
    <property type="match status" value="1"/>
</dbReference>
<dbReference type="GO" id="GO:0052621">
    <property type="term" value="F:diguanylate cyclase activity"/>
    <property type="evidence" value="ECO:0007669"/>
    <property type="project" value="UniProtKB-EC"/>
</dbReference>
<dbReference type="InterPro" id="IPR035965">
    <property type="entry name" value="PAS-like_dom_sf"/>
</dbReference>
<evidence type="ECO:0000256" key="1">
    <source>
        <dbReference type="ARBA" id="ARBA00012528"/>
    </source>
</evidence>
<comment type="catalytic activity">
    <reaction evidence="2">
        <text>2 GTP = 3',3'-c-di-GMP + 2 diphosphate</text>
        <dbReference type="Rhea" id="RHEA:24898"/>
        <dbReference type="ChEBI" id="CHEBI:33019"/>
        <dbReference type="ChEBI" id="CHEBI:37565"/>
        <dbReference type="ChEBI" id="CHEBI:58805"/>
        <dbReference type="EC" id="2.7.7.65"/>
    </reaction>
</comment>
<evidence type="ECO:0000256" key="2">
    <source>
        <dbReference type="ARBA" id="ARBA00034247"/>
    </source>
</evidence>
<dbReference type="SUPFAM" id="SSF55785">
    <property type="entry name" value="PYP-like sensor domain (PAS domain)"/>
    <property type="match status" value="1"/>
</dbReference>
<dbReference type="PANTHER" id="PTHR45138:SF9">
    <property type="entry name" value="DIGUANYLATE CYCLASE DGCM-RELATED"/>
    <property type="match status" value="1"/>
</dbReference>
<dbReference type="NCBIfam" id="TIGR00254">
    <property type="entry name" value="GGDEF"/>
    <property type="match status" value="1"/>
</dbReference>
<dbReference type="Gene3D" id="3.30.450.40">
    <property type="match status" value="1"/>
</dbReference>
<sequence length="501" mass="56483">MATSHPGRAADPSADFFRKLASGIPDILFVYWLSADAQTHSYPYVSDQVRDLLDLDPALLAQDAASILPYIHPDDVEGSRLEVLESARSLRPWQWRARLKLRNDEYQWFETHARPERQPDGSTLWYGQFFNIQNYMDLQQELIEREAESSFQAGFQKLIADMSSEFINVGFGSIDECVDELLARSGQFFSMDRVYLYAFNDERTTMTKTHQWCAPGIQPLVEVDQTLALDAFDGLKQPLRDLIEHNEVEFVPAIPNRLAGAEPEPEATPEFVSLFCVPVRVRGAVVGFIGFEFLSSTPRRPDLDHLLFITTSLLSVALERHLLEETLLSQSVRDPMTKLLNRRYLMPRLQELVERAQRYGEDFTIAMLDIDHFKQINDSVGHLGGDYALCHFAELLEKLTRASDVVARFGGEEFVLVFPDTGLEVVKQMVSRILTAVRGAEFVFEGREISVTISAGIASALEKDDLNVSVDSLVARADHRLYLAKQAGRDCAVDASGALEI</sequence>
<dbReference type="InterPro" id="IPR000160">
    <property type="entry name" value="GGDEF_dom"/>
</dbReference>